<organism evidence="9 10">
    <name type="scientific">Hibiscus sabdariffa</name>
    <name type="common">roselle</name>
    <dbReference type="NCBI Taxonomy" id="183260"/>
    <lineage>
        <taxon>Eukaryota</taxon>
        <taxon>Viridiplantae</taxon>
        <taxon>Streptophyta</taxon>
        <taxon>Embryophyta</taxon>
        <taxon>Tracheophyta</taxon>
        <taxon>Spermatophyta</taxon>
        <taxon>Magnoliopsida</taxon>
        <taxon>eudicotyledons</taxon>
        <taxon>Gunneridae</taxon>
        <taxon>Pentapetalae</taxon>
        <taxon>rosids</taxon>
        <taxon>malvids</taxon>
        <taxon>Malvales</taxon>
        <taxon>Malvaceae</taxon>
        <taxon>Malvoideae</taxon>
        <taxon>Hibiscus</taxon>
    </lineage>
</organism>
<evidence type="ECO:0000256" key="3">
    <source>
        <dbReference type="ARBA" id="ARBA00022963"/>
    </source>
</evidence>
<dbReference type="PANTHER" id="PTHR31828:SF20">
    <property type="entry name" value="PHOSPHOLIPASE A1"/>
    <property type="match status" value="1"/>
</dbReference>
<evidence type="ECO:0000259" key="7">
    <source>
        <dbReference type="Pfam" id="PF00656"/>
    </source>
</evidence>
<feature type="domain" description="Peptidase C14 caspase" evidence="7">
    <location>
        <begin position="6"/>
        <end position="320"/>
    </location>
</feature>
<comment type="similarity">
    <text evidence="1 5">Belongs to the AB hydrolase superfamily. Lipase family.</text>
</comment>
<evidence type="ECO:0000256" key="5">
    <source>
        <dbReference type="RuleBase" id="RU367093"/>
    </source>
</evidence>
<keyword evidence="10" id="KW-1185">Reference proteome</keyword>
<keyword evidence="3 5" id="KW-0442">Lipid degradation</keyword>
<dbReference type="EC" id="3.1.1.-" evidence="5"/>
<feature type="domain" description="Fungal lipase-type" evidence="8">
    <location>
        <begin position="452"/>
        <end position="615"/>
    </location>
</feature>
<dbReference type="Gene3D" id="3.40.50.1820">
    <property type="entry name" value="alpha/beta hydrolase"/>
    <property type="match status" value="1"/>
</dbReference>
<evidence type="ECO:0000259" key="8">
    <source>
        <dbReference type="Pfam" id="PF01764"/>
    </source>
</evidence>
<dbReference type="InterPro" id="IPR029058">
    <property type="entry name" value="AB_hydrolase_fold"/>
</dbReference>
<gene>
    <name evidence="9" type="ORF">V6N11_021048</name>
</gene>
<keyword evidence="2 5" id="KW-0378">Hydrolase</keyword>
<dbReference type="CDD" id="cd00519">
    <property type="entry name" value="Lipase_3"/>
    <property type="match status" value="1"/>
</dbReference>
<accession>A0ABR1ZPL5</accession>
<reference evidence="9 10" key="1">
    <citation type="journal article" date="2024" name="G3 (Bethesda)">
        <title>Genome assembly of Hibiscus sabdariffa L. provides insights into metabolisms of medicinal natural products.</title>
        <authorList>
            <person name="Kim T."/>
        </authorList>
    </citation>
    <scope>NUCLEOTIDE SEQUENCE [LARGE SCALE GENOMIC DNA]</scope>
    <source>
        <strain evidence="9">TK-2024</strain>
        <tissue evidence="9">Old leaves</tissue>
    </source>
</reference>
<evidence type="ECO:0000313" key="9">
    <source>
        <dbReference type="EMBL" id="KAK8482620.1"/>
    </source>
</evidence>
<evidence type="ECO:0000256" key="4">
    <source>
        <dbReference type="ARBA" id="ARBA00023098"/>
    </source>
</evidence>
<dbReference type="Pfam" id="PF00656">
    <property type="entry name" value="Peptidase_C14"/>
    <property type="match status" value="1"/>
</dbReference>
<name>A0ABR1ZPL5_9ROSI</name>
<protein>
    <recommendedName>
        <fullName evidence="5">Phospholipase A1</fullName>
        <ecNumber evidence="5">3.1.1.-</ecNumber>
    </recommendedName>
</protein>
<keyword evidence="4 5" id="KW-0443">Lipid metabolism</keyword>
<dbReference type="EMBL" id="JBBPBN010000754">
    <property type="protein sequence ID" value="KAK8482620.1"/>
    <property type="molecule type" value="Genomic_DNA"/>
</dbReference>
<dbReference type="Pfam" id="PF01764">
    <property type="entry name" value="Lipase_3"/>
    <property type="match status" value="1"/>
</dbReference>
<proteinExistence type="inferred from homology"/>
<dbReference type="SUPFAM" id="SSF53474">
    <property type="entry name" value="alpha/beta-Hydrolases"/>
    <property type="match status" value="1"/>
</dbReference>
<feature type="region of interest" description="Disordered" evidence="6">
    <location>
        <begin position="651"/>
        <end position="673"/>
    </location>
</feature>
<sequence>MAAKGRKRAVLVGCNYLNTKFKLHGCINDVIKMRDLIQTTSFGFKEKHIKVLTDEPYTSPDKLPTHVNIMAALEEMVRDAKKGDVLFFHFSGHGTTIPSLEPDNAYREDEAIVPYMDLRCLIKGLDKDIRFTIVSDSCHSGGLIDKRKEQIGPSRVRGIPPTVHFKARSIPIETVAQCLLSTRSDLTATEDAIGARPKFWGIAIPAAVGLLGNILPLIFPKEVSIKFRPQHEQSALLISEKSLTEDEGILLSGCQANETSADLTGSELTKGEAHGAFTYALVQALKEDGSLTNKELVVNVRKILQKWGFEQHPCLYSSNANADAPFLATQDPSNRKERSLPVASRWRELSGEKNWEGLLKPALDPDLRRYLIQYSQRTAAVGDLFNCETDEPDASKEDFFSKACLVKGNPYQYKVTHFLYAGSDVVKPSWFGYVAVATDEGKLGLGRRDILVSWRGTSSTSEWRNNLNFIRQTSASDLFPNAEEHGATVHRGFHSLYTGTRPGSTHCKTSVRKQVLHAVKELVNRYKDEEISITVTGFSLGAALATLTAMDIVVNEYNKPTTYNQNKPFMVTAFTYGGPRVGNLGLARLFDTYGDQLHLLRIENEKDHVPALPPLSYTELGEKLIVNTSKSNYLKWKGPFRLYVAFSDENKDEDSNKRDRRGTRFLNEDEDEDGPEFKFDRGGILEYYSCHNIDVYAHGIAIQDIPKNTSIDELDHDLPLVNKHLDRAKNEFNIPPNWWADENHKEMTQLKNGRWRVTP</sequence>
<dbReference type="InterPro" id="IPR011600">
    <property type="entry name" value="Pept_C14_caspase"/>
</dbReference>
<dbReference type="InterPro" id="IPR033556">
    <property type="entry name" value="PLA"/>
</dbReference>
<comment type="function">
    <text evidence="5">Acylhydrolase that catalyzes the hydrolysis of phospholipids at the sn-1 position.</text>
</comment>
<dbReference type="Gene3D" id="3.40.50.12660">
    <property type="match status" value="2"/>
</dbReference>
<dbReference type="Proteomes" id="UP001396334">
    <property type="component" value="Unassembled WGS sequence"/>
</dbReference>
<evidence type="ECO:0000256" key="2">
    <source>
        <dbReference type="ARBA" id="ARBA00022801"/>
    </source>
</evidence>
<evidence type="ECO:0000256" key="1">
    <source>
        <dbReference type="ARBA" id="ARBA00010701"/>
    </source>
</evidence>
<evidence type="ECO:0000313" key="10">
    <source>
        <dbReference type="Proteomes" id="UP001396334"/>
    </source>
</evidence>
<evidence type="ECO:0000256" key="6">
    <source>
        <dbReference type="SAM" id="MobiDB-lite"/>
    </source>
</evidence>
<dbReference type="PANTHER" id="PTHR31828">
    <property type="entry name" value="PHOSPHOLIPASE A1-IIGAMMA"/>
    <property type="match status" value="1"/>
</dbReference>
<comment type="caution">
    <text evidence="9">The sequence shown here is derived from an EMBL/GenBank/DDBJ whole genome shotgun (WGS) entry which is preliminary data.</text>
</comment>
<dbReference type="InterPro" id="IPR002921">
    <property type="entry name" value="Fungal_lipase-type"/>
</dbReference>